<dbReference type="PROSITE" id="PS51257">
    <property type="entry name" value="PROKAR_LIPOPROTEIN"/>
    <property type="match status" value="1"/>
</dbReference>
<evidence type="ECO:0000259" key="2">
    <source>
        <dbReference type="Pfam" id="PF12667"/>
    </source>
</evidence>
<gene>
    <name evidence="4" type="ORF">POZ22_19935</name>
</gene>
<accession>A0AAW6GJU9</accession>
<dbReference type="Proteomes" id="UP001214113">
    <property type="component" value="Unassembled WGS sequence"/>
</dbReference>
<feature type="signal peptide" evidence="1">
    <location>
        <begin position="1"/>
        <end position="22"/>
    </location>
</feature>
<dbReference type="Gene3D" id="2.40.50.500">
    <property type="entry name" value="NigD-like N-terminal OB domain"/>
    <property type="match status" value="1"/>
</dbReference>
<feature type="domain" description="NigD-like C-terminal" evidence="3">
    <location>
        <begin position="113"/>
        <end position="228"/>
    </location>
</feature>
<keyword evidence="1" id="KW-0732">Signal</keyword>
<dbReference type="Pfam" id="PF12667">
    <property type="entry name" value="NigD_N"/>
    <property type="match status" value="1"/>
</dbReference>
<protein>
    <submittedName>
        <fullName evidence="4">NigD-like protein</fullName>
    </submittedName>
</protein>
<dbReference type="AlphaFoldDB" id="A0AAW6GJU9"/>
<dbReference type="InterPro" id="IPR035376">
    <property type="entry name" value="NigD_C"/>
</dbReference>
<evidence type="ECO:0000313" key="5">
    <source>
        <dbReference type="Proteomes" id="UP001214113"/>
    </source>
</evidence>
<sequence>MKKLRMTLAASMLLFLTAIVLQSCLDDWDDKYDTLFAVGTVKVIEGKDYYFSLDEGSKLYPSDTTYVHDYAVIDGQRAFIYFRELEEKLPGYEYNAQIKHIENILTKDIYSMPAEKADSIGDDNINATDLWITGEYLNIKYQFYHSNNEDKKHMLNLVINEASTGENDKPDYVNLEFRHNAYNDSQLTLGTGLASFKLDNIAEQLKEKKGLNIRVKSLYDGERFMTIDIKKRKQLNLLKTHLSTSQ</sequence>
<dbReference type="InterPro" id="IPR038143">
    <property type="entry name" value="NigD-like_C_dom_sf"/>
</dbReference>
<comment type="caution">
    <text evidence="4">The sequence shown here is derived from an EMBL/GenBank/DDBJ whole genome shotgun (WGS) entry which is preliminary data.</text>
</comment>
<dbReference type="Pfam" id="PF17415">
    <property type="entry name" value="NigD_C"/>
    <property type="match status" value="1"/>
</dbReference>
<evidence type="ECO:0000259" key="3">
    <source>
        <dbReference type="Pfam" id="PF17415"/>
    </source>
</evidence>
<feature type="chain" id="PRO_5043733984" evidence="1">
    <location>
        <begin position="23"/>
        <end position="246"/>
    </location>
</feature>
<dbReference type="EMBL" id="JAQNSB010000043">
    <property type="protein sequence ID" value="MDC1857031.1"/>
    <property type="molecule type" value="Genomic_DNA"/>
</dbReference>
<dbReference type="InterPro" id="IPR038179">
    <property type="entry name" value="NigD-like_N_sf"/>
</dbReference>
<dbReference type="RefSeq" id="WP_272196216.1">
    <property type="nucleotide sequence ID" value="NZ_JAQNSB010000043.1"/>
</dbReference>
<organism evidence="4 5">
    <name type="scientific">Bacteroides uniformis</name>
    <dbReference type="NCBI Taxonomy" id="820"/>
    <lineage>
        <taxon>Bacteria</taxon>
        <taxon>Pseudomonadati</taxon>
        <taxon>Bacteroidota</taxon>
        <taxon>Bacteroidia</taxon>
        <taxon>Bacteroidales</taxon>
        <taxon>Bacteroidaceae</taxon>
        <taxon>Bacteroides</taxon>
    </lineage>
</organism>
<reference evidence="4" key="1">
    <citation type="submission" date="2022-10" db="EMBL/GenBank/DDBJ databases">
        <title>Human gut microbiome strain richness.</title>
        <authorList>
            <person name="Chen-Liaw A."/>
        </authorList>
    </citation>
    <scope>NUCLEOTIDE SEQUENCE</scope>
    <source>
        <strain evidence="4">BSD2780061687st1_G10_BSD2780061687b_171204</strain>
    </source>
</reference>
<name>A0AAW6GJU9_BACUN</name>
<feature type="domain" description="NigD-like N-terminal OB" evidence="2">
    <location>
        <begin position="38"/>
        <end position="104"/>
    </location>
</feature>
<proteinExistence type="predicted"/>
<evidence type="ECO:0000313" key="4">
    <source>
        <dbReference type="EMBL" id="MDC1857031.1"/>
    </source>
</evidence>
<dbReference type="InterPro" id="IPR024299">
    <property type="entry name" value="NigD-like_OB_dom"/>
</dbReference>
<dbReference type="Gene3D" id="2.60.40.2370">
    <property type="entry name" value="NigD-like, C-terminal beta sandwich domain"/>
    <property type="match status" value="1"/>
</dbReference>
<evidence type="ECO:0000256" key="1">
    <source>
        <dbReference type="SAM" id="SignalP"/>
    </source>
</evidence>